<sequence>MLLSSRLRQSVIPGTAAFRGLLPFGGGSLLSSSGSLPSRGLFSSGDSIQSEGRETEHYSNRRSKVELRRVVAVSTEACWTTVADINNYTKWMPWCSTAYILPLRIQKGPGINTGGLGVPSSASSDLFSSSLGSDSQKDSFECVIDISLSEFGLPFGEEVQHRVDLVPGRRVTATSVRSANAELLQFDWRFAPVEGKCRLTGEIREGTEVCLTTNVVFKSFAYSVLWSQIANFVSSSILDGFERRAETIERKHRPGTVPIRRYSTGSMHR</sequence>
<dbReference type="Pfam" id="PF03364">
    <property type="entry name" value="Polyketide_cyc"/>
    <property type="match status" value="1"/>
</dbReference>
<dbReference type="InterPro" id="IPR044996">
    <property type="entry name" value="COQ10-like"/>
</dbReference>
<dbReference type="GO" id="GO:0048039">
    <property type="term" value="F:ubiquinone binding"/>
    <property type="evidence" value="ECO:0007669"/>
    <property type="project" value="InterPro"/>
</dbReference>
<dbReference type="VEuPathDB" id="CryptoDB:Cvel_4445"/>
<dbReference type="GO" id="GO:0005739">
    <property type="term" value="C:mitochondrion"/>
    <property type="evidence" value="ECO:0007669"/>
    <property type="project" value="TreeGrafter"/>
</dbReference>
<dbReference type="EMBL" id="CDMZ01001037">
    <property type="protein sequence ID" value="CEM26091.1"/>
    <property type="molecule type" value="Genomic_DNA"/>
</dbReference>
<dbReference type="InterPro" id="IPR023393">
    <property type="entry name" value="START-like_dom_sf"/>
</dbReference>
<comment type="function">
    <text evidence="3">Required for the function of coenzyme Q in the respiratory chain. May serve as a chaperone or may be involved in the transport of Q6 from its site of synthesis to the catalytic sites of the respiratory complexes.</text>
</comment>
<evidence type="ECO:0000256" key="1">
    <source>
        <dbReference type="ARBA" id="ARBA00006885"/>
    </source>
</evidence>
<gene>
    <name evidence="5" type="ORF">Cvel_4445</name>
</gene>
<organism evidence="5">
    <name type="scientific">Chromera velia CCMP2878</name>
    <dbReference type="NCBI Taxonomy" id="1169474"/>
    <lineage>
        <taxon>Eukaryota</taxon>
        <taxon>Sar</taxon>
        <taxon>Alveolata</taxon>
        <taxon>Colpodellida</taxon>
        <taxon>Chromeraceae</taxon>
        <taxon>Chromera</taxon>
    </lineage>
</organism>
<dbReference type="InterPro" id="IPR005031">
    <property type="entry name" value="COQ10_START"/>
</dbReference>
<dbReference type="SUPFAM" id="SSF55961">
    <property type="entry name" value="Bet v1-like"/>
    <property type="match status" value="2"/>
</dbReference>
<evidence type="ECO:0000256" key="3">
    <source>
        <dbReference type="ARBA" id="ARBA00024947"/>
    </source>
</evidence>
<accession>A0A0G4GB64</accession>
<dbReference type="AlphaFoldDB" id="A0A0G4GB64"/>
<evidence type="ECO:0000313" key="5">
    <source>
        <dbReference type="EMBL" id="CEM26091.1"/>
    </source>
</evidence>
<dbReference type="GO" id="GO:0045333">
    <property type="term" value="P:cellular respiration"/>
    <property type="evidence" value="ECO:0007669"/>
    <property type="project" value="InterPro"/>
</dbReference>
<protein>
    <recommendedName>
        <fullName evidence="4">Coenzyme Q-binding protein COQ10 START domain-containing protein</fullName>
    </recommendedName>
</protein>
<reference evidence="5" key="1">
    <citation type="submission" date="2014-11" db="EMBL/GenBank/DDBJ databases">
        <authorList>
            <person name="Otto D Thomas"/>
            <person name="Naeem Raeece"/>
        </authorList>
    </citation>
    <scope>NUCLEOTIDE SEQUENCE</scope>
</reference>
<feature type="domain" description="Coenzyme Q-binding protein COQ10 START" evidence="4">
    <location>
        <begin position="71"/>
        <end position="241"/>
    </location>
</feature>
<name>A0A0G4GB64_9ALVE</name>
<comment type="subunit">
    <text evidence="2">Interacts with coenzyme Q.</text>
</comment>
<proteinExistence type="inferred from homology"/>
<dbReference type="Gene3D" id="3.30.530.20">
    <property type="match status" value="1"/>
</dbReference>
<comment type="similarity">
    <text evidence="1">Belongs to the COQ10 family.</text>
</comment>
<evidence type="ECO:0000256" key="2">
    <source>
        <dbReference type="ARBA" id="ARBA00011814"/>
    </source>
</evidence>
<dbReference type="PANTHER" id="PTHR12901">
    <property type="entry name" value="SPERM PROTEIN HOMOLOG"/>
    <property type="match status" value="1"/>
</dbReference>
<dbReference type="PANTHER" id="PTHR12901:SF10">
    <property type="entry name" value="COENZYME Q-BINDING PROTEIN COQ10, MITOCHONDRIAL"/>
    <property type="match status" value="1"/>
</dbReference>
<evidence type="ECO:0000259" key="4">
    <source>
        <dbReference type="Pfam" id="PF03364"/>
    </source>
</evidence>